<dbReference type="EMBL" id="JASSZA010000010">
    <property type="protein sequence ID" value="KAK2100717.1"/>
    <property type="molecule type" value="Genomic_DNA"/>
</dbReference>
<gene>
    <name evidence="1" type="ORF">P7K49_022065</name>
</gene>
<organism evidence="1 2">
    <name type="scientific">Saguinus oedipus</name>
    <name type="common">Cotton-top tamarin</name>
    <name type="synonym">Oedipomidas oedipus</name>
    <dbReference type="NCBI Taxonomy" id="9490"/>
    <lineage>
        <taxon>Eukaryota</taxon>
        <taxon>Metazoa</taxon>
        <taxon>Chordata</taxon>
        <taxon>Craniata</taxon>
        <taxon>Vertebrata</taxon>
        <taxon>Euteleostomi</taxon>
        <taxon>Mammalia</taxon>
        <taxon>Eutheria</taxon>
        <taxon>Euarchontoglires</taxon>
        <taxon>Primates</taxon>
        <taxon>Haplorrhini</taxon>
        <taxon>Platyrrhini</taxon>
        <taxon>Cebidae</taxon>
        <taxon>Callitrichinae</taxon>
        <taxon>Saguinus</taxon>
    </lineage>
</organism>
<dbReference type="Proteomes" id="UP001266305">
    <property type="component" value="Unassembled WGS sequence"/>
</dbReference>
<evidence type="ECO:0000313" key="1">
    <source>
        <dbReference type="EMBL" id="KAK2100717.1"/>
    </source>
</evidence>
<protein>
    <submittedName>
        <fullName evidence="1">Uncharacterized protein</fullName>
    </submittedName>
</protein>
<proteinExistence type="predicted"/>
<keyword evidence="2" id="KW-1185">Reference proteome</keyword>
<accession>A0ABQ9UWU7</accession>
<evidence type="ECO:0000313" key="2">
    <source>
        <dbReference type="Proteomes" id="UP001266305"/>
    </source>
</evidence>
<name>A0ABQ9UWU7_SAGOE</name>
<reference evidence="1 2" key="1">
    <citation type="submission" date="2023-05" db="EMBL/GenBank/DDBJ databases">
        <title>B98-5 Cell Line De Novo Hybrid Assembly: An Optical Mapping Approach.</title>
        <authorList>
            <person name="Kananen K."/>
            <person name="Auerbach J.A."/>
            <person name="Kautto E."/>
            <person name="Blachly J.S."/>
        </authorList>
    </citation>
    <scope>NUCLEOTIDE SEQUENCE [LARGE SCALE GENOMIC DNA]</scope>
    <source>
        <strain evidence="1">B95-8</strain>
        <tissue evidence="1">Cell line</tissue>
    </source>
</reference>
<comment type="caution">
    <text evidence="1">The sequence shown here is derived from an EMBL/GenBank/DDBJ whole genome shotgun (WGS) entry which is preliminary data.</text>
</comment>
<sequence length="76" mass="8459">MHPGSVRFQECDSQTAHICYTMLQGTQPALLPSPLTSQVQEVEISSDSNTVQEDPAPVEVVHTCDHTLRQQRQILT</sequence>